<dbReference type="GO" id="GO:0005506">
    <property type="term" value="F:iron ion binding"/>
    <property type="evidence" value="ECO:0007669"/>
    <property type="project" value="InterPro"/>
</dbReference>
<keyword evidence="8" id="KW-0812">Transmembrane</keyword>
<evidence type="ECO:0000313" key="9">
    <source>
        <dbReference type="EMBL" id="GAA0139448.1"/>
    </source>
</evidence>
<accession>A0AAV3NKE2</accession>
<evidence type="ECO:0000256" key="3">
    <source>
        <dbReference type="ARBA" id="ARBA00022723"/>
    </source>
</evidence>
<keyword evidence="5 6" id="KW-0408">Iron</keyword>
<protein>
    <submittedName>
        <fullName evidence="9">Oxygenase</fullName>
    </submittedName>
</protein>
<comment type="cofactor">
    <cofactor evidence="1 6">
        <name>heme</name>
        <dbReference type="ChEBI" id="CHEBI:30413"/>
    </cofactor>
</comment>
<evidence type="ECO:0000313" key="10">
    <source>
        <dbReference type="Proteomes" id="UP001454036"/>
    </source>
</evidence>
<dbReference type="Proteomes" id="UP001454036">
    <property type="component" value="Unassembled WGS sequence"/>
</dbReference>
<dbReference type="PRINTS" id="PR00385">
    <property type="entry name" value="P450"/>
</dbReference>
<dbReference type="PRINTS" id="PR00463">
    <property type="entry name" value="EP450I"/>
</dbReference>
<dbReference type="GO" id="GO:0004497">
    <property type="term" value="F:monooxygenase activity"/>
    <property type="evidence" value="ECO:0007669"/>
    <property type="project" value="UniProtKB-KW"/>
</dbReference>
<evidence type="ECO:0000256" key="1">
    <source>
        <dbReference type="ARBA" id="ARBA00001971"/>
    </source>
</evidence>
<dbReference type="PANTHER" id="PTHR24296">
    <property type="entry name" value="CYTOCHROME P450"/>
    <property type="match status" value="1"/>
</dbReference>
<name>A0AAV3NKE2_LITER</name>
<keyword evidence="6 7" id="KW-0349">Heme</keyword>
<feature type="binding site" description="axial binding residue" evidence="6">
    <location>
        <position position="457"/>
    </location>
    <ligand>
        <name>heme</name>
        <dbReference type="ChEBI" id="CHEBI:30413"/>
    </ligand>
    <ligandPart>
        <name>Fe</name>
        <dbReference type="ChEBI" id="CHEBI:18248"/>
    </ligandPart>
</feature>
<dbReference type="EMBL" id="BAABME010000089">
    <property type="protein sequence ID" value="GAA0139448.1"/>
    <property type="molecule type" value="Genomic_DNA"/>
</dbReference>
<reference evidence="9 10" key="1">
    <citation type="submission" date="2024-01" db="EMBL/GenBank/DDBJ databases">
        <title>The complete chloroplast genome sequence of Lithospermum erythrorhizon: insights into the phylogenetic relationship among Boraginaceae species and the maternal lineages of purple gromwells.</title>
        <authorList>
            <person name="Okada T."/>
            <person name="Watanabe K."/>
        </authorList>
    </citation>
    <scope>NUCLEOTIDE SEQUENCE [LARGE SCALE GENOMIC DNA]</scope>
</reference>
<dbReference type="GO" id="GO:0006629">
    <property type="term" value="P:lipid metabolic process"/>
    <property type="evidence" value="ECO:0007669"/>
    <property type="project" value="UniProtKB-ARBA"/>
</dbReference>
<dbReference type="AlphaFoldDB" id="A0AAV3NKE2"/>
<dbReference type="InterPro" id="IPR002401">
    <property type="entry name" value="Cyt_P450_E_grp-I"/>
</dbReference>
<dbReference type="SUPFAM" id="SSF48264">
    <property type="entry name" value="Cytochrome P450"/>
    <property type="match status" value="1"/>
</dbReference>
<sequence length="510" mass="59418">MGIIGYFEYFLIVFFIISLYYLRTRRFYGSSIPTNWPLFGMLPSIIQNAYRVHEFTTEVLQETGGTFLVKGPWLSNSDILVTSDPANIHHIFSRNFSNYPKGPEFREIFELLGDGIFNADYKLWEMQRKTTMALMNHANFHRLLEGTTWGKIDKGLLQVLGKFCNSETEFDLQDIFHRYTFDSISLLLLDYDPGSLSVDLPSIPWSKAFNDAMDAFMHRHVLPEKVWKLQKWLGIGKERQLMKAWNYFDQFLYPIISLKQEELKRSTLKGDSEEFGFLTAFLKLYEGKGKFEASGDLNKFMKDTFLNLIFAGRDTTGAALTWLFWLISKNPEAEYNILKEIKEKLLVKDEKKWRLFSAQESHQLVYLHGALCESLRLFPPISFEHKAPEKADLLPSGHRLKPYTRVMISFYCMGRMESIWGKDCLDFKPERWISERGASKHEPSFKFPAFNVGPRTCIGKEMAFIQMKMVAASVLYHYHVEVVKDHPVFPNPAVLLQMKDGLMVRLIRRI</sequence>
<evidence type="ECO:0000256" key="2">
    <source>
        <dbReference type="ARBA" id="ARBA00010617"/>
    </source>
</evidence>
<dbReference type="InterPro" id="IPR017972">
    <property type="entry name" value="Cyt_P450_CS"/>
</dbReference>
<dbReference type="Pfam" id="PF00067">
    <property type="entry name" value="p450"/>
    <property type="match status" value="1"/>
</dbReference>
<dbReference type="InterPro" id="IPR001128">
    <property type="entry name" value="Cyt_P450"/>
</dbReference>
<keyword evidence="7" id="KW-0503">Monooxygenase</keyword>
<organism evidence="9 10">
    <name type="scientific">Lithospermum erythrorhizon</name>
    <name type="common">Purple gromwell</name>
    <name type="synonym">Lithospermum officinale var. erythrorhizon</name>
    <dbReference type="NCBI Taxonomy" id="34254"/>
    <lineage>
        <taxon>Eukaryota</taxon>
        <taxon>Viridiplantae</taxon>
        <taxon>Streptophyta</taxon>
        <taxon>Embryophyta</taxon>
        <taxon>Tracheophyta</taxon>
        <taxon>Spermatophyta</taxon>
        <taxon>Magnoliopsida</taxon>
        <taxon>eudicotyledons</taxon>
        <taxon>Gunneridae</taxon>
        <taxon>Pentapetalae</taxon>
        <taxon>asterids</taxon>
        <taxon>lamiids</taxon>
        <taxon>Boraginales</taxon>
        <taxon>Boraginaceae</taxon>
        <taxon>Boraginoideae</taxon>
        <taxon>Lithospermeae</taxon>
        <taxon>Lithospermum</taxon>
    </lineage>
</organism>
<keyword evidence="10" id="KW-1185">Reference proteome</keyword>
<keyword evidence="4 7" id="KW-0560">Oxidoreductase</keyword>
<feature type="transmembrane region" description="Helical" evidence="8">
    <location>
        <begin position="6"/>
        <end position="22"/>
    </location>
</feature>
<comment type="caution">
    <text evidence="9">The sequence shown here is derived from an EMBL/GenBank/DDBJ whole genome shotgun (WGS) entry which is preliminary data.</text>
</comment>
<evidence type="ECO:0000256" key="7">
    <source>
        <dbReference type="RuleBase" id="RU000461"/>
    </source>
</evidence>
<evidence type="ECO:0000256" key="5">
    <source>
        <dbReference type="ARBA" id="ARBA00023004"/>
    </source>
</evidence>
<dbReference type="CDD" id="cd11064">
    <property type="entry name" value="CYP86A"/>
    <property type="match status" value="1"/>
</dbReference>
<dbReference type="PROSITE" id="PS00086">
    <property type="entry name" value="CYTOCHROME_P450"/>
    <property type="match status" value="1"/>
</dbReference>
<comment type="similarity">
    <text evidence="2 7">Belongs to the cytochrome P450 family.</text>
</comment>
<keyword evidence="3 6" id="KW-0479">Metal-binding</keyword>
<keyword evidence="8" id="KW-1133">Transmembrane helix</keyword>
<dbReference type="GO" id="GO:0020037">
    <property type="term" value="F:heme binding"/>
    <property type="evidence" value="ECO:0007669"/>
    <property type="project" value="InterPro"/>
</dbReference>
<gene>
    <name evidence="9" type="ORF">LIER_00987</name>
</gene>
<dbReference type="InterPro" id="IPR036396">
    <property type="entry name" value="Cyt_P450_sf"/>
</dbReference>
<keyword evidence="8" id="KW-0472">Membrane</keyword>
<dbReference type="GO" id="GO:0016705">
    <property type="term" value="F:oxidoreductase activity, acting on paired donors, with incorporation or reduction of molecular oxygen"/>
    <property type="evidence" value="ECO:0007669"/>
    <property type="project" value="InterPro"/>
</dbReference>
<dbReference type="Gene3D" id="1.10.630.10">
    <property type="entry name" value="Cytochrome P450"/>
    <property type="match status" value="1"/>
</dbReference>
<evidence type="ECO:0000256" key="8">
    <source>
        <dbReference type="SAM" id="Phobius"/>
    </source>
</evidence>
<evidence type="ECO:0000256" key="6">
    <source>
        <dbReference type="PIRSR" id="PIRSR602401-1"/>
    </source>
</evidence>
<evidence type="ECO:0000256" key="4">
    <source>
        <dbReference type="ARBA" id="ARBA00023002"/>
    </source>
</evidence>
<proteinExistence type="inferred from homology"/>